<evidence type="ECO:0000259" key="1">
    <source>
        <dbReference type="PROSITE" id="PS51186"/>
    </source>
</evidence>
<dbReference type="PANTHER" id="PTHR42791:SF1">
    <property type="entry name" value="N-ACETYLTRANSFERASE DOMAIN-CONTAINING PROTEIN"/>
    <property type="match status" value="1"/>
</dbReference>
<proteinExistence type="predicted"/>
<keyword evidence="3" id="KW-1185">Reference proteome</keyword>
<dbReference type="EMBL" id="JAGFBS010000015">
    <property type="protein sequence ID" value="KAG6375340.1"/>
    <property type="molecule type" value="Genomic_DNA"/>
</dbReference>
<dbReference type="InterPro" id="IPR000182">
    <property type="entry name" value="GNAT_dom"/>
</dbReference>
<dbReference type="CDD" id="cd04301">
    <property type="entry name" value="NAT_SF"/>
    <property type="match status" value="1"/>
</dbReference>
<dbReference type="PANTHER" id="PTHR42791">
    <property type="entry name" value="GNAT FAMILY ACETYLTRANSFERASE"/>
    <property type="match status" value="1"/>
</dbReference>
<dbReference type="GO" id="GO:0016747">
    <property type="term" value="F:acyltransferase activity, transferring groups other than amino-acyl groups"/>
    <property type="evidence" value="ECO:0007669"/>
    <property type="project" value="InterPro"/>
</dbReference>
<evidence type="ECO:0000313" key="2">
    <source>
        <dbReference type="EMBL" id="KAG6375340.1"/>
    </source>
</evidence>
<protein>
    <recommendedName>
        <fullName evidence="1">N-acetyltransferase domain-containing protein</fullName>
    </recommendedName>
</protein>
<dbReference type="AlphaFoldDB" id="A0A8I2YNI0"/>
<reference evidence="2" key="1">
    <citation type="submission" date="2021-03" db="EMBL/GenBank/DDBJ databases">
        <title>Evolutionary innovations through gain and loss of genes in the ectomycorrhizal Boletales.</title>
        <authorList>
            <person name="Wu G."/>
            <person name="Miyauchi S."/>
            <person name="Morin E."/>
            <person name="Yang Z.-L."/>
            <person name="Xu J."/>
            <person name="Martin F.M."/>
        </authorList>
    </citation>
    <scope>NUCLEOTIDE SEQUENCE</scope>
    <source>
        <strain evidence="2">BR01</strain>
    </source>
</reference>
<name>A0A8I2YNI0_9AGAM</name>
<feature type="domain" description="N-acetyltransferase" evidence="1">
    <location>
        <begin position="83"/>
        <end position="241"/>
    </location>
</feature>
<comment type="caution">
    <text evidence="2">The sequence shown here is derived from an EMBL/GenBank/DDBJ whole genome shotgun (WGS) entry which is preliminary data.</text>
</comment>
<dbReference type="Gene3D" id="3.40.630.30">
    <property type="match status" value="1"/>
</dbReference>
<dbReference type="Pfam" id="PF00583">
    <property type="entry name" value="Acetyltransf_1"/>
    <property type="match status" value="1"/>
</dbReference>
<gene>
    <name evidence="2" type="ORF">JVT61DRAFT_3570</name>
</gene>
<dbReference type="InterPro" id="IPR016181">
    <property type="entry name" value="Acyl_CoA_acyltransferase"/>
</dbReference>
<dbReference type="InterPro" id="IPR052523">
    <property type="entry name" value="Trichothecene_AcTrans"/>
</dbReference>
<dbReference type="Proteomes" id="UP000683000">
    <property type="component" value="Unassembled WGS sequence"/>
</dbReference>
<organism evidence="2 3">
    <name type="scientific">Boletus reticuloceps</name>
    <dbReference type="NCBI Taxonomy" id="495285"/>
    <lineage>
        <taxon>Eukaryota</taxon>
        <taxon>Fungi</taxon>
        <taxon>Dikarya</taxon>
        <taxon>Basidiomycota</taxon>
        <taxon>Agaricomycotina</taxon>
        <taxon>Agaricomycetes</taxon>
        <taxon>Agaricomycetidae</taxon>
        <taxon>Boletales</taxon>
        <taxon>Boletineae</taxon>
        <taxon>Boletaceae</taxon>
        <taxon>Boletoideae</taxon>
        <taxon>Boletus</taxon>
    </lineage>
</organism>
<dbReference type="SUPFAM" id="SSF55729">
    <property type="entry name" value="Acyl-CoA N-acyltransferases (Nat)"/>
    <property type="match status" value="1"/>
</dbReference>
<accession>A0A8I2YNI0</accession>
<dbReference type="OrthoDB" id="61113at2759"/>
<evidence type="ECO:0000313" key="3">
    <source>
        <dbReference type="Proteomes" id="UP000683000"/>
    </source>
</evidence>
<sequence>MHQRPGLITPHGRLSIMQDIEVKISLVTRLSDQDLEDVVSISDHAYRDAMSPGVSLLTGGKLELIPGLFRAMTRCCLMDGECYIATEVSTQNIVGTALWFPPGKQLWDTDELRQASGFDVFYDKLDQATKDWWINEYCGQVAAFLKEHYGPETQQESWWLNNVAVLPEYQGNGIATSLLHKVLKKAATNEAIGLCTDSEKNVVFYKSLRFKEIGVFHIRHPVDGSDVKVWGFKQYGLGVRT</sequence>
<dbReference type="PROSITE" id="PS51186">
    <property type="entry name" value="GNAT"/>
    <property type="match status" value="1"/>
</dbReference>